<dbReference type="Proteomes" id="UP001273166">
    <property type="component" value="Unassembled WGS sequence"/>
</dbReference>
<name>A0AAJ0H119_9PEZI</name>
<keyword evidence="3" id="KW-1185">Reference proteome</keyword>
<dbReference type="AlphaFoldDB" id="A0AAJ0H119"/>
<evidence type="ECO:0000313" key="2">
    <source>
        <dbReference type="EMBL" id="KAK3309554.1"/>
    </source>
</evidence>
<reference evidence="2" key="2">
    <citation type="submission" date="2023-06" db="EMBL/GenBank/DDBJ databases">
        <authorList>
            <consortium name="Lawrence Berkeley National Laboratory"/>
            <person name="Mondo S.J."/>
            <person name="Hensen N."/>
            <person name="Bonometti L."/>
            <person name="Westerberg I."/>
            <person name="Brannstrom I.O."/>
            <person name="Guillou S."/>
            <person name="Cros-Aarteil S."/>
            <person name="Calhoun S."/>
            <person name="Haridas S."/>
            <person name="Kuo A."/>
            <person name="Pangilinan J."/>
            <person name="Riley R."/>
            <person name="Labutti K."/>
            <person name="Andreopoulos B."/>
            <person name="Lipzen A."/>
            <person name="Chen C."/>
            <person name="Yanf M."/>
            <person name="Daum C."/>
            <person name="Ng V."/>
            <person name="Clum A."/>
            <person name="Steindorff A."/>
            <person name="Ohm R."/>
            <person name="Martin F."/>
            <person name="Silar P."/>
            <person name="Natvig D."/>
            <person name="Lalanne C."/>
            <person name="Gautier V."/>
            <person name="Ament-Velasquez S.L."/>
            <person name="Kruys A."/>
            <person name="Hutchinson M.I."/>
            <person name="Powell A.J."/>
            <person name="Barry K."/>
            <person name="Miller A.N."/>
            <person name="Grigoriev I.V."/>
            <person name="Debuchy R."/>
            <person name="Gladieux P."/>
            <person name="Thoren M.H."/>
            <person name="Johannesson H."/>
        </authorList>
    </citation>
    <scope>NUCLEOTIDE SEQUENCE</scope>
    <source>
        <strain evidence="2">CBS 333.67</strain>
    </source>
</reference>
<dbReference type="GeneID" id="87889965"/>
<accession>A0AAJ0H119</accession>
<protein>
    <submittedName>
        <fullName evidence="2">Uncharacterized protein</fullName>
    </submittedName>
</protein>
<organism evidence="2 3">
    <name type="scientific">Chaetomium strumarium</name>
    <dbReference type="NCBI Taxonomy" id="1170767"/>
    <lineage>
        <taxon>Eukaryota</taxon>
        <taxon>Fungi</taxon>
        <taxon>Dikarya</taxon>
        <taxon>Ascomycota</taxon>
        <taxon>Pezizomycotina</taxon>
        <taxon>Sordariomycetes</taxon>
        <taxon>Sordariomycetidae</taxon>
        <taxon>Sordariales</taxon>
        <taxon>Chaetomiaceae</taxon>
        <taxon>Chaetomium</taxon>
    </lineage>
</organism>
<reference evidence="2" key="1">
    <citation type="journal article" date="2023" name="Mol. Phylogenet. Evol.">
        <title>Genome-scale phylogeny and comparative genomics of the fungal order Sordariales.</title>
        <authorList>
            <person name="Hensen N."/>
            <person name="Bonometti L."/>
            <person name="Westerberg I."/>
            <person name="Brannstrom I.O."/>
            <person name="Guillou S."/>
            <person name="Cros-Aarteil S."/>
            <person name="Calhoun S."/>
            <person name="Haridas S."/>
            <person name="Kuo A."/>
            <person name="Mondo S."/>
            <person name="Pangilinan J."/>
            <person name="Riley R."/>
            <person name="LaButti K."/>
            <person name="Andreopoulos B."/>
            <person name="Lipzen A."/>
            <person name="Chen C."/>
            <person name="Yan M."/>
            <person name="Daum C."/>
            <person name="Ng V."/>
            <person name="Clum A."/>
            <person name="Steindorff A."/>
            <person name="Ohm R.A."/>
            <person name="Martin F."/>
            <person name="Silar P."/>
            <person name="Natvig D.O."/>
            <person name="Lalanne C."/>
            <person name="Gautier V."/>
            <person name="Ament-Velasquez S.L."/>
            <person name="Kruys A."/>
            <person name="Hutchinson M.I."/>
            <person name="Powell A.J."/>
            <person name="Barry K."/>
            <person name="Miller A.N."/>
            <person name="Grigoriev I.V."/>
            <person name="Debuchy R."/>
            <person name="Gladieux P."/>
            <person name="Hiltunen Thoren M."/>
            <person name="Johannesson H."/>
        </authorList>
    </citation>
    <scope>NUCLEOTIDE SEQUENCE</scope>
    <source>
        <strain evidence="2">CBS 333.67</strain>
    </source>
</reference>
<proteinExistence type="predicted"/>
<evidence type="ECO:0000256" key="1">
    <source>
        <dbReference type="SAM" id="MobiDB-lite"/>
    </source>
</evidence>
<dbReference type="RefSeq" id="XP_062725334.1">
    <property type="nucleotide sequence ID" value="XM_062871136.1"/>
</dbReference>
<dbReference type="EMBL" id="JAUDZG010000001">
    <property type="protein sequence ID" value="KAK3309554.1"/>
    <property type="molecule type" value="Genomic_DNA"/>
</dbReference>
<evidence type="ECO:0000313" key="3">
    <source>
        <dbReference type="Proteomes" id="UP001273166"/>
    </source>
</evidence>
<feature type="region of interest" description="Disordered" evidence="1">
    <location>
        <begin position="128"/>
        <end position="147"/>
    </location>
</feature>
<gene>
    <name evidence="2" type="ORF">B0T15DRAFT_6246</name>
</gene>
<comment type="caution">
    <text evidence="2">The sequence shown here is derived from an EMBL/GenBank/DDBJ whole genome shotgun (WGS) entry which is preliminary data.</text>
</comment>
<sequence length="223" mass="23934">MPEMASSHNLNRNAPDGRSACMRKSQLCAFGPNLSSDCTCTLLGMCIQTSCRLGIRSLMHELVRSRLAPFDEREGLDLRHASAGSCFTSCRSLLPVELLHVGPAMLLVPACLFLFVCSTGTAVQLTTHPGSPASPAAPPGVPSATEKQLDLTRRHAAAALSGHLSFHTVTSYESTSLARAMARRPMSISPATCSSPEKERMLLAQSSLQTLKPRPVFVDARCR</sequence>